<keyword evidence="5" id="KW-1185">Reference proteome</keyword>
<gene>
    <name evidence="4" type="ORF">CFK40_18630</name>
</gene>
<evidence type="ECO:0000313" key="5">
    <source>
        <dbReference type="Proteomes" id="UP000204391"/>
    </source>
</evidence>
<dbReference type="InterPro" id="IPR010099">
    <property type="entry name" value="SDR39U1"/>
</dbReference>
<dbReference type="InterPro" id="IPR013549">
    <property type="entry name" value="DUF1731"/>
</dbReference>
<evidence type="ECO:0000259" key="2">
    <source>
        <dbReference type="Pfam" id="PF01370"/>
    </source>
</evidence>
<evidence type="ECO:0000256" key="1">
    <source>
        <dbReference type="ARBA" id="ARBA00009353"/>
    </source>
</evidence>
<protein>
    <submittedName>
        <fullName evidence="4">TIGR01777 family protein</fullName>
    </submittedName>
</protein>
<dbReference type="RefSeq" id="WP_089533876.1">
    <property type="nucleotide sequence ID" value="NZ_CP022437.1"/>
</dbReference>
<dbReference type="KEGG" id="vne:CFK40_18630"/>
<dbReference type="SUPFAM" id="SSF51735">
    <property type="entry name" value="NAD(P)-binding Rossmann-fold domains"/>
    <property type="match status" value="1"/>
</dbReference>
<organism evidence="4 5">
    <name type="scientific">Virgibacillus necropolis</name>
    <dbReference type="NCBI Taxonomy" id="163877"/>
    <lineage>
        <taxon>Bacteria</taxon>
        <taxon>Bacillati</taxon>
        <taxon>Bacillota</taxon>
        <taxon>Bacilli</taxon>
        <taxon>Bacillales</taxon>
        <taxon>Bacillaceae</taxon>
        <taxon>Virgibacillus</taxon>
    </lineage>
</organism>
<accession>A0A221MGX8</accession>
<dbReference type="Pfam" id="PF01370">
    <property type="entry name" value="Epimerase"/>
    <property type="match status" value="1"/>
</dbReference>
<dbReference type="EMBL" id="CP022437">
    <property type="protein sequence ID" value="ASN06880.1"/>
    <property type="molecule type" value="Genomic_DNA"/>
</dbReference>
<name>A0A221MGX8_9BACI</name>
<comment type="similarity">
    <text evidence="1">Belongs to the NAD(P)-dependent epimerase/dehydratase family. SDR39U1 subfamily.</text>
</comment>
<dbReference type="PANTHER" id="PTHR11092">
    <property type="entry name" value="SUGAR NUCLEOTIDE EPIMERASE RELATED"/>
    <property type="match status" value="1"/>
</dbReference>
<feature type="domain" description="DUF1731" evidence="3">
    <location>
        <begin position="248"/>
        <end position="294"/>
    </location>
</feature>
<dbReference type="Gene3D" id="3.40.50.720">
    <property type="entry name" value="NAD(P)-binding Rossmann-like Domain"/>
    <property type="match status" value="1"/>
</dbReference>
<dbReference type="InterPro" id="IPR036291">
    <property type="entry name" value="NAD(P)-bd_dom_sf"/>
</dbReference>
<dbReference type="Proteomes" id="UP000204391">
    <property type="component" value="Chromosome"/>
</dbReference>
<feature type="domain" description="NAD-dependent epimerase/dehydratase" evidence="2">
    <location>
        <begin position="3"/>
        <end position="214"/>
    </location>
</feature>
<dbReference type="Pfam" id="PF08338">
    <property type="entry name" value="DUF1731"/>
    <property type="match status" value="1"/>
</dbReference>
<dbReference type="PANTHER" id="PTHR11092:SF0">
    <property type="entry name" value="EPIMERASE FAMILY PROTEIN SDR39U1"/>
    <property type="match status" value="1"/>
</dbReference>
<evidence type="ECO:0000259" key="3">
    <source>
        <dbReference type="Pfam" id="PF08338"/>
    </source>
</evidence>
<dbReference type="NCBIfam" id="TIGR01777">
    <property type="entry name" value="yfcH"/>
    <property type="match status" value="1"/>
</dbReference>
<dbReference type="AlphaFoldDB" id="A0A221MGX8"/>
<evidence type="ECO:0000313" key="4">
    <source>
        <dbReference type="EMBL" id="ASN06880.1"/>
    </source>
</evidence>
<proteinExistence type="inferred from homology"/>
<dbReference type="InterPro" id="IPR001509">
    <property type="entry name" value="Epimerase_deHydtase"/>
</dbReference>
<reference evidence="4 5" key="1">
    <citation type="journal article" date="2003" name="Int. J. Syst. Evol. Microbiol.">
        <title>Virgibacillus carmonensis sp. nov., Virgibacillus necropolis sp. nov. and Virgibacillus picturae sp. nov., three novel species isolated from deteriorated mural paintings, transfer of the species of the genus salibacillus to Virgibacillus, as Virgibacillus marismortui comb. nov. and Virgibacillus salexigens comb. nov., and emended description of the genus Virgibacillus.</title>
        <authorList>
            <person name="Heyrman J."/>
            <person name="Logan N.A."/>
            <person name="Busse H.J."/>
            <person name="Balcaen A."/>
            <person name="Lebbe L."/>
            <person name="Rodriguez-Diaz M."/>
            <person name="Swings J."/>
            <person name="De Vos P."/>
        </authorList>
    </citation>
    <scope>NUCLEOTIDE SEQUENCE [LARGE SCALE GENOMIC DNA]</scope>
    <source>
        <strain evidence="4 5">LMG 19488</strain>
    </source>
</reference>
<dbReference type="OrthoDB" id="9801773at2"/>
<sequence>MNILITGGTGFVGSKLTKALTSENHHVYILTRSPGNYENTDLITHIPYDYYVRDLPAIHTVINLAGDTLFGYWTTEKKTNIMKSRTEVTQHVVGMMQQMEKKPEVFISASAIGFYGTSEDLIFTENTTKHGDDFLARVAVAWETTAMQVADELHIRTVSARFGIILGEKGALSYMTLPIKMFAGGKIGTGEQWMSWVHIEDVVNSIIFCMRNDHIEGPVNITAPNPKRNKDFTKVLAKVLKRPYWFTTPSPLIRTAIGEMSELMTKGQYVLPGKLEDQNYQFSYPNLEEALHEINLHKKPQKKSQTG</sequence>